<sequence>MLSSTQSFLWRRPRTVEGAKMEMELQGTRKSRHHVQLVSNVISFGLFSSSHSSHSHRGLNDVVSL</sequence>
<keyword evidence="2" id="KW-1185">Reference proteome</keyword>
<proteinExistence type="predicted"/>
<dbReference type="Proteomes" id="UP001174909">
    <property type="component" value="Unassembled WGS sequence"/>
</dbReference>
<dbReference type="AlphaFoldDB" id="A0AA35T4H4"/>
<evidence type="ECO:0000313" key="1">
    <source>
        <dbReference type="EMBL" id="CAI8040833.1"/>
    </source>
</evidence>
<name>A0AA35T4H4_GEOBA</name>
<gene>
    <name evidence="1" type="ORF">GBAR_LOCUS22707</name>
</gene>
<organism evidence="1 2">
    <name type="scientific">Geodia barretti</name>
    <name type="common">Barrett's horny sponge</name>
    <dbReference type="NCBI Taxonomy" id="519541"/>
    <lineage>
        <taxon>Eukaryota</taxon>
        <taxon>Metazoa</taxon>
        <taxon>Porifera</taxon>
        <taxon>Demospongiae</taxon>
        <taxon>Heteroscleromorpha</taxon>
        <taxon>Tetractinellida</taxon>
        <taxon>Astrophorina</taxon>
        <taxon>Geodiidae</taxon>
        <taxon>Geodia</taxon>
    </lineage>
</organism>
<reference evidence="1" key="1">
    <citation type="submission" date="2023-03" db="EMBL/GenBank/DDBJ databases">
        <authorList>
            <person name="Steffen K."/>
            <person name="Cardenas P."/>
        </authorList>
    </citation>
    <scope>NUCLEOTIDE SEQUENCE</scope>
</reference>
<accession>A0AA35T4H4</accession>
<protein>
    <submittedName>
        <fullName evidence="1">Uncharacterized protein</fullName>
    </submittedName>
</protein>
<dbReference type="EMBL" id="CASHTH010003140">
    <property type="protein sequence ID" value="CAI8040833.1"/>
    <property type="molecule type" value="Genomic_DNA"/>
</dbReference>
<evidence type="ECO:0000313" key="2">
    <source>
        <dbReference type="Proteomes" id="UP001174909"/>
    </source>
</evidence>
<comment type="caution">
    <text evidence="1">The sequence shown here is derived from an EMBL/GenBank/DDBJ whole genome shotgun (WGS) entry which is preliminary data.</text>
</comment>